<reference evidence="1 2" key="1">
    <citation type="submission" date="2019-03" db="EMBL/GenBank/DDBJ databases">
        <title>Genomic Encyclopedia of Archaeal and Bacterial Type Strains, Phase II (KMG-II): from individual species to whole genera.</title>
        <authorList>
            <person name="Goeker M."/>
        </authorList>
    </citation>
    <scope>NUCLEOTIDE SEQUENCE [LARGE SCALE GENOMIC DNA]</scope>
    <source>
        <strain evidence="1 2">DSM 19034</strain>
    </source>
</reference>
<dbReference type="OrthoDB" id="627374at2"/>
<keyword evidence="2" id="KW-1185">Reference proteome</keyword>
<dbReference type="AlphaFoldDB" id="A0A4R6IL12"/>
<evidence type="ECO:0000313" key="1">
    <source>
        <dbReference type="EMBL" id="TDO22800.1"/>
    </source>
</evidence>
<name>A0A4R6IL12_9SPHI</name>
<sequence length="794" mass="91507">MQATTVSLVPGAEELNKHPLGIDLHFSLKPFIRFIEQKIETEKTAKVNFFKYILEQFKQYPELEEAVSAADAQKYTSLYELIYTALSPILNDESEQFWALGPPLTAAFFYGTSGFYSILIDAETKMLRKDLKLPVAEDMHKSVRTSFYNLVLKKFYNFTLTDVDFTIKSLIDPETHLLKYYRLNVDTRFMDIESLAELPELSLQKIKEELQDDTNTLNILSNLLPPEQFRVEGISIVSLTDVTSEYALESVKNVIIAHNDCAVGSHDKNITIALQTLVGSDQVEFGILPYLRLNDKTVVNDHSGFQSIIIELARQEQDGEVDYQSLIEDYLMHPRRLIFPEIVEEEQNNYPMLRLLWNKGIRSYALFPLYYSGRLVGCLELYAKDPSFFNSSTLSKIETAFPLLAQLFQNIITEFNNEIAAVITDKFTSLQPAVQWRFYQAAFNYLNAKSLGKKLPIESIFFKNVHPFYGAIDIKDSSIERNLAIRKDLYAHFDLLETTLCEIKVKVKSLNEKNIPSPAGLWNHKEFDELSDREILRIEDYLLRQLPAYLHLLKDTQPAVTQTVDNYFSHVDPQGALYKNRLEYERSMQSINRTISTLLEEFNVELQHAYPCYFEKFRTDGVEFDIYLGESIAHLTPMPADMVQTFRFMQLEIIAKIARATNRLIPELAMHLQTTHLIFVYDKPIDISFRADEQRFDVEGGYNIRYQMVKKRIDKAHIKGSEERLTQPGKIAIVYFNSSEAAEYLGYIQTLQTQKLLLDDVEYIEVEELQGVEGLKALRVGVAMNEHAEIQSGI</sequence>
<dbReference type="Gene3D" id="3.30.450.40">
    <property type="match status" value="1"/>
</dbReference>
<organism evidence="1 2">
    <name type="scientific">Pedobacter duraquae</name>
    <dbReference type="NCBI Taxonomy" id="425511"/>
    <lineage>
        <taxon>Bacteria</taxon>
        <taxon>Pseudomonadati</taxon>
        <taxon>Bacteroidota</taxon>
        <taxon>Sphingobacteriia</taxon>
        <taxon>Sphingobacteriales</taxon>
        <taxon>Sphingobacteriaceae</taxon>
        <taxon>Pedobacter</taxon>
    </lineage>
</organism>
<proteinExistence type="predicted"/>
<evidence type="ECO:0000313" key="2">
    <source>
        <dbReference type="Proteomes" id="UP000295499"/>
    </source>
</evidence>
<dbReference type="InterPro" id="IPR029016">
    <property type="entry name" value="GAF-like_dom_sf"/>
</dbReference>
<dbReference type="RefSeq" id="WP_133554458.1">
    <property type="nucleotide sequence ID" value="NZ_SNWM01000002.1"/>
</dbReference>
<dbReference type="Proteomes" id="UP000295499">
    <property type="component" value="Unassembled WGS sequence"/>
</dbReference>
<accession>A0A4R6IL12</accession>
<protein>
    <recommendedName>
        <fullName evidence="3">GAF domain-containing protein</fullName>
    </recommendedName>
</protein>
<evidence type="ECO:0008006" key="3">
    <source>
        <dbReference type="Google" id="ProtNLM"/>
    </source>
</evidence>
<dbReference type="EMBL" id="SNWM01000002">
    <property type="protein sequence ID" value="TDO22800.1"/>
    <property type="molecule type" value="Genomic_DNA"/>
</dbReference>
<comment type="caution">
    <text evidence="1">The sequence shown here is derived from an EMBL/GenBank/DDBJ whole genome shotgun (WGS) entry which is preliminary data.</text>
</comment>
<dbReference type="SUPFAM" id="SSF55781">
    <property type="entry name" value="GAF domain-like"/>
    <property type="match status" value="1"/>
</dbReference>
<gene>
    <name evidence="1" type="ORF">CLV32_1785</name>
</gene>